<evidence type="ECO:0000256" key="2">
    <source>
        <dbReference type="SAM" id="Coils"/>
    </source>
</evidence>
<dbReference type="SUPFAM" id="SSF103088">
    <property type="entry name" value="OmpA-like"/>
    <property type="match status" value="1"/>
</dbReference>
<name>A0ABW5D5Q3_9BACT</name>
<dbReference type="InterPro" id="IPR050330">
    <property type="entry name" value="Bact_OuterMem_StrucFunc"/>
</dbReference>
<evidence type="ECO:0000256" key="3">
    <source>
        <dbReference type="SAM" id="Phobius"/>
    </source>
</evidence>
<proteinExistence type="predicted"/>
<dbReference type="RefSeq" id="WP_386818941.1">
    <property type="nucleotide sequence ID" value="NZ_JBHUIT010000003.1"/>
</dbReference>
<keyword evidence="2" id="KW-0175">Coiled coil</keyword>
<accession>A0ABW5D5Q3</accession>
<keyword evidence="3" id="KW-0812">Transmembrane</keyword>
<keyword evidence="1 3" id="KW-0472">Membrane</keyword>
<keyword evidence="3" id="KW-1133">Transmembrane helix</keyword>
<dbReference type="EMBL" id="JBHUIT010000003">
    <property type="protein sequence ID" value="MFD2256046.1"/>
    <property type="molecule type" value="Genomic_DNA"/>
</dbReference>
<dbReference type="PROSITE" id="PS51123">
    <property type="entry name" value="OMPA_2"/>
    <property type="match status" value="1"/>
</dbReference>
<evidence type="ECO:0000256" key="1">
    <source>
        <dbReference type="PROSITE-ProRule" id="PRU00473"/>
    </source>
</evidence>
<evidence type="ECO:0000313" key="6">
    <source>
        <dbReference type="Proteomes" id="UP001597375"/>
    </source>
</evidence>
<dbReference type="Proteomes" id="UP001597375">
    <property type="component" value="Unassembled WGS sequence"/>
</dbReference>
<evidence type="ECO:0000313" key="5">
    <source>
        <dbReference type="EMBL" id="MFD2256046.1"/>
    </source>
</evidence>
<reference evidence="6" key="1">
    <citation type="journal article" date="2019" name="Int. J. Syst. Evol. Microbiol.">
        <title>The Global Catalogue of Microorganisms (GCM) 10K type strain sequencing project: providing services to taxonomists for standard genome sequencing and annotation.</title>
        <authorList>
            <consortium name="The Broad Institute Genomics Platform"/>
            <consortium name="The Broad Institute Genome Sequencing Center for Infectious Disease"/>
            <person name="Wu L."/>
            <person name="Ma J."/>
        </authorList>
    </citation>
    <scope>NUCLEOTIDE SEQUENCE [LARGE SCALE GENOMIC DNA]</scope>
    <source>
        <strain evidence="6">CGMCC 4.7106</strain>
    </source>
</reference>
<organism evidence="5 6">
    <name type="scientific">Luteolibacter algae</name>
    <dbReference type="NCBI Taxonomy" id="454151"/>
    <lineage>
        <taxon>Bacteria</taxon>
        <taxon>Pseudomonadati</taxon>
        <taxon>Verrucomicrobiota</taxon>
        <taxon>Verrucomicrobiia</taxon>
        <taxon>Verrucomicrobiales</taxon>
        <taxon>Verrucomicrobiaceae</taxon>
        <taxon>Luteolibacter</taxon>
    </lineage>
</organism>
<dbReference type="PANTHER" id="PTHR30329">
    <property type="entry name" value="STATOR ELEMENT OF FLAGELLAR MOTOR COMPLEX"/>
    <property type="match status" value="1"/>
</dbReference>
<evidence type="ECO:0000259" key="4">
    <source>
        <dbReference type="PROSITE" id="PS51123"/>
    </source>
</evidence>
<feature type="domain" description="OmpA-like" evidence="4">
    <location>
        <begin position="300"/>
        <end position="412"/>
    </location>
</feature>
<dbReference type="Gene3D" id="3.30.1330.60">
    <property type="entry name" value="OmpA-like domain"/>
    <property type="match status" value="1"/>
</dbReference>
<feature type="transmembrane region" description="Helical" evidence="3">
    <location>
        <begin position="46"/>
        <end position="66"/>
    </location>
</feature>
<comment type="caution">
    <text evidence="5">The sequence shown here is derived from an EMBL/GenBank/DDBJ whole genome shotgun (WGS) entry which is preliminary data.</text>
</comment>
<dbReference type="PANTHER" id="PTHR30329:SF21">
    <property type="entry name" value="LIPOPROTEIN YIAD-RELATED"/>
    <property type="match status" value="1"/>
</dbReference>
<feature type="coiled-coil region" evidence="2">
    <location>
        <begin position="119"/>
        <end position="209"/>
    </location>
</feature>
<dbReference type="InterPro" id="IPR006665">
    <property type="entry name" value="OmpA-like"/>
</dbReference>
<dbReference type="InterPro" id="IPR036737">
    <property type="entry name" value="OmpA-like_sf"/>
</dbReference>
<protein>
    <submittedName>
        <fullName evidence="5">OmpA family protein</fullName>
    </submittedName>
</protein>
<gene>
    <name evidence="5" type="ORF">ACFSSA_05100</name>
</gene>
<dbReference type="Pfam" id="PF00691">
    <property type="entry name" value="OmpA"/>
    <property type="match status" value="1"/>
</dbReference>
<sequence length="412" mass="46408">MSEEKQVEETKIVDETVTTHTESVQLDPEVTPAEGPAEEKNKMAGMMTPIVFLLFMIFAMVVVLVVSNMKRGKTSTQTNLADDPAVAALKADVDARRNELNRQRMAMGLPPIEGSSEPLENIAERLKNDADTLVNLSNRFQQMLAEKDTELSRRNSEILRLEKLRQDVSAENSRIQAELQRALLGSADNEQLKRMFNDVKSQRDALSDELATTRKKLNEMSGSVNEEEFADLQRRFQETLRSKEFFENRVKELEAQLGKMNLFAKSEDELLPAAVELFRRLRKLEGLPDSDLTTEYSKLGVDLGANVLHTLHFKTGSSELTQTEQDQLKHIIEDDVPDGDLVLIVGYASTTGDAAANETLSSNRATAGAEFFASRKRSGQRVQAVYLGQTDRFSSRIPERNQICEVWRIRQK</sequence>
<keyword evidence="6" id="KW-1185">Reference proteome</keyword>